<sequence>MAFHTTVYLSPFLEDKDAFWEPAMFLITRRKRSRAVTKSRLCLRLAEKVLPSLTMVAIERAATVTPLFSELMADVIAEEVRSAFIDQVMDITRVDMWTKHVLVRRAQSLGLHSFYPARYSMNLLVRTKAKEAGITDAKAQEILVGFSPASSFHLETSLQTELMCSPSVPRGSTKLQLFDHLRIISSASIRGRS</sequence>
<protein>
    <submittedName>
        <fullName evidence="1">Uncharacterized protein</fullName>
    </submittedName>
</protein>
<evidence type="ECO:0000313" key="2">
    <source>
        <dbReference type="Proteomes" id="UP000821853"/>
    </source>
</evidence>
<keyword evidence="2" id="KW-1185">Reference proteome</keyword>
<comment type="caution">
    <text evidence="1">The sequence shown here is derived from an EMBL/GenBank/DDBJ whole genome shotgun (WGS) entry which is preliminary data.</text>
</comment>
<reference evidence="1 2" key="1">
    <citation type="journal article" date="2020" name="Cell">
        <title>Large-Scale Comparative Analyses of Tick Genomes Elucidate Their Genetic Diversity and Vector Capacities.</title>
        <authorList>
            <consortium name="Tick Genome and Microbiome Consortium (TIGMIC)"/>
            <person name="Jia N."/>
            <person name="Wang J."/>
            <person name="Shi W."/>
            <person name="Du L."/>
            <person name="Sun Y."/>
            <person name="Zhan W."/>
            <person name="Jiang J.F."/>
            <person name="Wang Q."/>
            <person name="Zhang B."/>
            <person name="Ji P."/>
            <person name="Bell-Sakyi L."/>
            <person name="Cui X.M."/>
            <person name="Yuan T.T."/>
            <person name="Jiang B.G."/>
            <person name="Yang W.F."/>
            <person name="Lam T.T."/>
            <person name="Chang Q.C."/>
            <person name="Ding S.J."/>
            <person name="Wang X.J."/>
            <person name="Zhu J.G."/>
            <person name="Ruan X.D."/>
            <person name="Zhao L."/>
            <person name="Wei J.T."/>
            <person name="Ye R.Z."/>
            <person name="Que T.C."/>
            <person name="Du C.H."/>
            <person name="Zhou Y.H."/>
            <person name="Cheng J.X."/>
            <person name="Dai P.F."/>
            <person name="Guo W.B."/>
            <person name="Han X.H."/>
            <person name="Huang E.J."/>
            <person name="Li L.F."/>
            <person name="Wei W."/>
            <person name="Gao Y.C."/>
            <person name="Liu J.Z."/>
            <person name="Shao H.Z."/>
            <person name="Wang X."/>
            <person name="Wang C.C."/>
            <person name="Yang T.C."/>
            <person name="Huo Q.B."/>
            <person name="Li W."/>
            <person name="Chen H.Y."/>
            <person name="Chen S.E."/>
            <person name="Zhou L.G."/>
            <person name="Ni X.B."/>
            <person name="Tian J.H."/>
            <person name="Sheng Y."/>
            <person name="Liu T."/>
            <person name="Pan Y.S."/>
            <person name="Xia L.Y."/>
            <person name="Li J."/>
            <person name="Zhao F."/>
            <person name="Cao W.C."/>
        </authorList>
    </citation>
    <scope>NUCLEOTIDE SEQUENCE [LARGE SCALE GENOMIC DNA]</scope>
    <source>
        <strain evidence="1">HaeL-2018</strain>
    </source>
</reference>
<evidence type="ECO:0000313" key="1">
    <source>
        <dbReference type="EMBL" id="KAH9371539.1"/>
    </source>
</evidence>
<gene>
    <name evidence="1" type="ORF">HPB48_002397</name>
</gene>
<dbReference type="Proteomes" id="UP000821853">
    <property type="component" value="Chromosome 3"/>
</dbReference>
<accession>A0A9J6G8Q8</accession>
<dbReference type="EMBL" id="JABSTR010000005">
    <property type="protein sequence ID" value="KAH9371539.1"/>
    <property type="molecule type" value="Genomic_DNA"/>
</dbReference>
<dbReference type="OrthoDB" id="7909950at2759"/>
<organism evidence="1 2">
    <name type="scientific">Haemaphysalis longicornis</name>
    <name type="common">Bush tick</name>
    <dbReference type="NCBI Taxonomy" id="44386"/>
    <lineage>
        <taxon>Eukaryota</taxon>
        <taxon>Metazoa</taxon>
        <taxon>Ecdysozoa</taxon>
        <taxon>Arthropoda</taxon>
        <taxon>Chelicerata</taxon>
        <taxon>Arachnida</taxon>
        <taxon>Acari</taxon>
        <taxon>Parasitiformes</taxon>
        <taxon>Ixodida</taxon>
        <taxon>Ixodoidea</taxon>
        <taxon>Ixodidae</taxon>
        <taxon>Haemaphysalinae</taxon>
        <taxon>Haemaphysalis</taxon>
    </lineage>
</organism>
<proteinExistence type="predicted"/>
<dbReference type="VEuPathDB" id="VectorBase:HLOH_061806"/>
<dbReference type="AlphaFoldDB" id="A0A9J6G8Q8"/>
<name>A0A9J6G8Q8_HAELO</name>